<sequence length="165" mass="18372">MTQSGHRGRSLTRAHGEVYVEFDDQEWEKREWVKVYEDFQLFLLEHQLVWTKRKDTRTGPGAGGTAGGVLQGTKAKHIQWPALDKADGRVFASRLVKWRPAHRHRAVKANPSYISVRAQTESGAALRAPCPAAVHVGRCQTLGSSHRGQCDPNVTATQALTVKIH</sequence>
<dbReference type="EMBL" id="OZ035845">
    <property type="protein sequence ID" value="CAL1600204.1"/>
    <property type="molecule type" value="Genomic_DNA"/>
</dbReference>
<protein>
    <submittedName>
        <fullName evidence="1">Uncharacterized protein</fullName>
    </submittedName>
</protein>
<gene>
    <name evidence="1" type="ORF">KC01_LOCUS28324</name>
</gene>
<keyword evidence="2" id="KW-1185">Reference proteome</keyword>
<evidence type="ECO:0000313" key="1">
    <source>
        <dbReference type="EMBL" id="CAL1600204.1"/>
    </source>
</evidence>
<evidence type="ECO:0000313" key="2">
    <source>
        <dbReference type="Proteomes" id="UP001497482"/>
    </source>
</evidence>
<dbReference type="AlphaFoldDB" id="A0AAV2LKN1"/>
<dbReference type="Proteomes" id="UP001497482">
    <property type="component" value="Chromosome 23"/>
</dbReference>
<proteinExistence type="predicted"/>
<reference evidence="1 2" key="1">
    <citation type="submission" date="2024-04" db="EMBL/GenBank/DDBJ databases">
        <authorList>
            <person name="Waldvogel A.-M."/>
            <person name="Schoenle A."/>
        </authorList>
    </citation>
    <scope>NUCLEOTIDE SEQUENCE [LARGE SCALE GENOMIC DNA]</scope>
</reference>
<accession>A0AAV2LKN1</accession>
<name>A0AAV2LKN1_KNICA</name>
<organism evidence="1 2">
    <name type="scientific">Knipowitschia caucasica</name>
    <name type="common">Caucasian dwarf goby</name>
    <name type="synonym">Pomatoschistus caucasicus</name>
    <dbReference type="NCBI Taxonomy" id="637954"/>
    <lineage>
        <taxon>Eukaryota</taxon>
        <taxon>Metazoa</taxon>
        <taxon>Chordata</taxon>
        <taxon>Craniata</taxon>
        <taxon>Vertebrata</taxon>
        <taxon>Euteleostomi</taxon>
        <taxon>Actinopterygii</taxon>
        <taxon>Neopterygii</taxon>
        <taxon>Teleostei</taxon>
        <taxon>Neoteleostei</taxon>
        <taxon>Acanthomorphata</taxon>
        <taxon>Gobiaria</taxon>
        <taxon>Gobiiformes</taxon>
        <taxon>Gobioidei</taxon>
        <taxon>Gobiidae</taxon>
        <taxon>Gobiinae</taxon>
        <taxon>Knipowitschia</taxon>
    </lineage>
</organism>